<evidence type="ECO:0000256" key="3">
    <source>
        <dbReference type="ARBA" id="ARBA00022729"/>
    </source>
</evidence>
<proteinExistence type="inferred from homology"/>
<accession>A0A6B8M3C1</accession>
<dbReference type="GO" id="GO:0030288">
    <property type="term" value="C:outer membrane-bounded periplasmic space"/>
    <property type="evidence" value="ECO:0007669"/>
    <property type="project" value="TreeGrafter"/>
</dbReference>
<dbReference type="PANTHER" id="PTHR30290:SF64">
    <property type="entry name" value="ABC TRANSPORTER PERIPLASMIC BINDING PROTEIN"/>
    <property type="match status" value="1"/>
</dbReference>
<comment type="subcellular location">
    <subcellularLocation>
        <location evidence="1">Periplasm</location>
    </subcellularLocation>
</comment>
<comment type="similarity">
    <text evidence="2">Belongs to the bacterial solute-binding protein 5 family.</text>
</comment>
<feature type="domain" description="Solute-binding protein family 5" evidence="5">
    <location>
        <begin position="121"/>
        <end position="530"/>
    </location>
</feature>
<dbReference type="GO" id="GO:0042884">
    <property type="term" value="P:microcin transport"/>
    <property type="evidence" value="ECO:0007669"/>
    <property type="project" value="TreeGrafter"/>
</dbReference>
<dbReference type="InterPro" id="IPR000914">
    <property type="entry name" value="SBP_5_dom"/>
</dbReference>
<dbReference type="GO" id="GO:0043190">
    <property type="term" value="C:ATP-binding cassette (ABC) transporter complex"/>
    <property type="evidence" value="ECO:0007669"/>
    <property type="project" value="InterPro"/>
</dbReference>
<feature type="chain" id="PRO_5025623075" evidence="4">
    <location>
        <begin position="34"/>
        <end position="621"/>
    </location>
</feature>
<gene>
    <name evidence="6" type="ORF">F7D14_04715</name>
</gene>
<evidence type="ECO:0000313" key="7">
    <source>
        <dbReference type="Proteomes" id="UP000422569"/>
    </source>
</evidence>
<dbReference type="CDD" id="cd08497">
    <property type="entry name" value="MbnE-like"/>
    <property type="match status" value="1"/>
</dbReference>
<dbReference type="InterPro" id="IPR039424">
    <property type="entry name" value="SBP_5"/>
</dbReference>
<dbReference type="Gene3D" id="3.40.190.10">
    <property type="entry name" value="Periplasmic binding protein-like II"/>
    <property type="match status" value="1"/>
</dbReference>
<organism evidence="6 7">
    <name type="scientific">Methylocystis parvus</name>
    <dbReference type="NCBI Taxonomy" id="134"/>
    <lineage>
        <taxon>Bacteria</taxon>
        <taxon>Pseudomonadati</taxon>
        <taxon>Pseudomonadota</taxon>
        <taxon>Alphaproteobacteria</taxon>
        <taxon>Hyphomicrobiales</taxon>
        <taxon>Methylocystaceae</taxon>
        <taxon>Methylocystis</taxon>
    </lineage>
</organism>
<dbReference type="GO" id="GO:1904680">
    <property type="term" value="F:peptide transmembrane transporter activity"/>
    <property type="evidence" value="ECO:0007669"/>
    <property type="project" value="TreeGrafter"/>
</dbReference>
<dbReference type="EMBL" id="CP044331">
    <property type="protein sequence ID" value="QGM96845.1"/>
    <property type="molecule type" value="Genomic_DNA"/>
</dbReference>
<keyword evidence="7" id="KW-1185">Reference proteome</keyword>
<evidence type="ECO:0000256" key="1">
    <source>
        <dbReference type="ARBA" id="ARBA00004418"/>
    </source>
</evidence>
<dbReference type="GO" id="GO:0015833">
    <property type="term" value="P:peptide transport"/>
    <property type="evidence" value="ECO:0007669"/>
    <property type="project" value="TreeGrafter"/>
</dbReference>
<evidence type="ECO:0000313" key="6">
    <source>
        <dbReference type="EMBL" id="QGM96845.1"/>
    </source>
</evidence>
<feature type="signal peptide" evidence="4">
    <location>
        <begin position="1"/>
        <end position="33"/>
    </location>
</feature>
<keyword evidence="3 4" id="KW-0732">Signal</keyword>
<evidence type="ECO:0000259" key="5">
    <source>
        <dbReference type="Pfam" id="PF00496"/>
    </source>
</evidence>
<protein>
    <submittedName>
        <fullName evidence="6">ABC transporter substrate-binding protein</fullName>
    </submittedName>
</protein>
<evidence type="ECO:0000256" key="4">
    <source>
        <dbReference type="SAM" id="SignalP"/>
    </source>
</evidence>
<sequence length="621" mass="68934">MRFLAIRGAARLRRSRLAVVLLAGLAPGAPLFAAGPMSDPAPAADSHGLAMHGAPQLPKDFDHFPYADPAAKKGGRLRVGLPGTFDSLNPFNVKSGTAAQGLVGNVFQGLMARSQDEPFTLYPLIAQSIDIDPARTRVTFHLDPRAHFSDGKPITAEDVLFSFDLLKAKGRPQQRIAYGLVKSATAPDPHRVAYDLTGVGDRELPLILAIMPVLPKHALDVERFSDATLAKPLGSGPYVVADVQAGARLLLKRDPNYWGADIPSQRGFYNFDEIDLQYFRDGNSLFEAFKAGLIDYRDETSTTRWSTGYDFPALRDGRMARESLKNENPKGLNGFVFNTRRALFKDARLREAFGMMFDFEWVNANYYAGLYTRTKSFFDESELSSSGRGASEKERALLAPWPDAVRAEILEGEWRPPVSDGSGRDRDMARRALDLLAAAGCRVDGDRLMKDGEPFSFEIMVKDRDQERLALAYASSLARIGVEVRVRLVDEVQYQRRRQKFDFDMMIGQYVASASPGNEQRMRWSSATANQESSFNLAGAASPAIDGMISALLSARSQEDFVTAVRAYDRVLLSGFYVVPLFHASEQWIAHSTDIVRPERSPRYGSPIFGPTLESWWRKNP</sequence>
<name>A0A6B8M3C1_9HYPH</name>
<dbReference type="AlphaFoldDB" id="A0A6B8M3C1"/>
<dbReference type="InterPro" id="IPR030678">
    <property type="entry name" value="Peptide/Ni-bd"/>
</dbReference>
<dbReference type="PANTHER" id="PTHR30290">
    <property type="entry name" value="PERIPLASMIC BINDING COMPONENT OF ABC TRANSPORTER"/>
    <property type="match status" value="1"/>
</dbReference>
<dbReference type="Pfam" id="PF00496">
    <property type="entry name" value="SBP_bac_5"/>
    <property type="match status" value="1"/>
</dbReference>
<dbReference type="SUPFAM" id="SSF53850">
    <property type="entry name" value="Periplasmic binding protein-like II"/>
    <property type="match status" value="1"/>
</dbReference>
<reference evidence="6 7" key="1">
    <citation type="submission" date="2019-09" db="EMBL/GenBank/DDBJ databases">
        <title>Isolation and complete genome sequencing of Methylocystis species.</title>
        <authorList>
            <person name="Rumah B.L."/>
            <person name="Stead C.E."/>
            <person name="Stevens B.C."/>
            <person name="Minton N.P."/>
            <person name="Grosse-Honebrink A."/>
            <person name="Zhang Y."/>
        </authorList>
    </citation>
    <scope>NUCLEOTIDE SEQUENCE [LARGE SCALE GENOMIC DNA]</scope>
    <source>
        <strain evidence="6 7">BRCS2</strain>
    </source>
</reference>
<dbReference type="RefSeq" id="WP_016919912.1">
    <property type="nucleotide sequence ID" value="NZ_CP044331.1"/>
</dbReference>
<evidence type="ECO:0000256" key="2">
    <source>
        <dbReference type="ARBA" id="ARBA00005695"/>
    </source>
</evidence>
<dbReference type="PIRSF" id="PIRSF002741">
    <property type="entry name" value="MppA"/>
    <property type="match status" value="1"/>
</dbReference>
<dbReference type="Gene3D" id="3.10.105.10">
    <property type="entry name" value="Dipeptide-binding Protein, Domain 3"/>
    <property type="match status" value="1"/>
</dbReference>
<dbReference type="KEGG" id="mpar:F7D14_04715"/>
<dbReference type="Proteomes" id="UP000422569">
    <property type="component" value="Chromosome"/>
</dbReference>